<name>A0A6G0TXB2_APHGL</name>
<dbReference type="Gene3D" id="3.60.21.50">
    <property type="match status" value="1"/>
</dbReference>
<sequence>MYIQCALFIIEIQTFWCFTLSSTTDVFYCSFYSNSYLRFFYKFTGHYSSNINMPERLEFVGNFEVTEFERPSFSYVDMSSVFHLKDVNYTRQFAHIYAHRLVQMRDILQSKIHQKWGEKCGIYKLSELHDKVGEECIVIGTLFKHQELKPSILKEISEENNLIPQPPRTHFVSDTDEVILEDELQRVPLTFDGLNGDSLSLKNIMTGCIIAVKGIPQDGGKFDVLDFCWPTPSVTSKVLTTQSSGGHDRFLVLISGLELATNVATNFQVQLFVDWIYGLLGDKNENSKVSKIVQVLIAGNSIRSTPMKKPNYRDKIDDFPRDIQAIKQLDDILLQLASTVDVQIMPGEFDPTDRTLPQQAFHKCLFPKASEYSSLHRVTNPNQFEIEGHLVIGSSGQTVQDVLRFTNLEDPIDIMDRILDWGHQIPSAPDTIPCYPFEGQDPFIIKEMPDVFFVSNQQSFQTSLKTNSSGKPTRLICVPSFSSTQTCILLNLNNLECHPVSFKTFSP</sequence>
<dbReference type="Pfam" id="PF04042">
    <property type="entry name" value="DNA_pol_E_B"/>
    <property type="match status" value="1"/>
</dbReference>
<feature type="chain" id="PRO_5026150860" description="DNA polymerase delta subunit 2" evidence="5">
    <location>
        <begin position="22"/>
        <end position="507"/>
    </location>
</feature>
<dbReference type="InterPro" id="IPR007185">
    <property type="entry name" value="DNA_pol_a/d/e_bsu"/>
</dbReference>
<dbReference type="Pfam" id="PF18018">
    <property type="entry name" value="DNA_pol_D_N"/>
    <property type="match status" value="1"/>
</dbReference>
<organism evidence="8 9">
    <name type="scientific">Aphis glycines</name>
    <name type="common">Soybean aphid</name>
    <dbReference type="NCBI Taxonomy" id="307491"/>
    <lineage>
        <taxon>Eukaryota</taxon>
        <taxon>Metazoa</taxon>
        <taxon>Ecdysozoa</taxon>
        <taxon>Arthropoda</taxon>
        <taxon>Hexapoda</taxon>
        <taxon>Insecta</taxon>
        <taxon>Pterygota</taxon>
        <taxon>Neoptera</taxon>
        <taxon>Paraneoptera</taxon>
        <taxon>Hemiptera</taxon>
        <taxon>Sternorrhyncha</taxon>
        <taxon>Aphidomorpha</taxon>
        <taxon>Aphidoidea</taxon>
        <taxon>Aphididae</taxon>
        <taxon>Aphidini</taxon>
        <taxon>Aphis</taxon>
        <taxon>Aphis</taxon>
    </lineage>
</organism>
<evidence type="ECO:0000313" key="9">
    <source>
        <dbReference type="Proteomes" id="UP000475862"/>
    </source>
</evidence>
<evidence type="ECO:0000256" key="4">
    <source>
        <dbReference type="ARBA" id="ARBA00023242"/>
    </source>
</evidence>
<proteinExistence type="inferred from homology"/>
<dbReference type="PANTHER" id="PTHR10416:SF0">
    <property type="entry name" value="DNA POLYMERASE DELTA SUBUNIT 2"/>
    <property type="match status" value="1"/>
</dbReference>
<dbReference type="AlphaFoldDB" id="A0A6G0TXB2"/>
<comment type="caution">
    <text evidence="8">The sequence shown here is derived from an EMBL/GenBank/DDBJ whole genome shotgun (WGS) entry which is preliminary data.</text>
</comment>
<feature type="domain" description="DNA polymerase alpha/delta/epsilon subunit B" evidence="6">
    <location>
        <begin position="252"/>
        <end position="461"/>
    </location>
</feature>
<dbReference type="GO" id="GO:0006271">
    <property type="term" value="P:DNA strand elongation involved in DNA replication"/>
    <property type="evidence" value="ECO:0007669"/>
    <property type="project" value="TreeGrafter"/>
</dbReference>
<gene>
    <name evidence="8" type="ORF">AGLY_004167</name>
</gene>
<evidence type="ECO:0000256" key="5">
    <source>
        <dbReference type="SAM" id="SignalP"/>
    </source>
</evidence>
<evidence type="ECO:0000313" key="8">
    <source>
        <dbReference type="EMBL" id="KAE9540922.1"/>
    </source>
</evidence>
<feature type="signal peptide" evidence="5">
    <location>
        <begin position="1"/>
        <end position="21"/>
    </location>
</feature>
<dbReference type="Gene3D" id="2.40.50.430">
    <property type="match status" value="1"/>
</dbReference>
<comment type="subcellular location">
    <subcellularLocation>
        <location evidence="1">Nucleus</location>
    </subcellularLocation>
</comment>
<dbReference type="PANTHER" id="PTHR10416">
    <property type="entry name" value="DNA POLYMERASE DELTA SUBUNIT 2"/>
    <property type="match status" value="1"/>
</dbReference>
<keyword evidence="5" id="KW-0732">Signal</keyword>
<dbReference type="InterPro" id="IPR040663">
    <property type="entry name" value="DNA_pol_D_N"/>
</dbReference>
<evidence type="ECO:0000259" key="6">
    <source>
        <dbReference type="Pfam" id="PF04042"/>
    </source>
</evidence>
<protein>
    <recommendedName>
        <fullName evidence="10">DNA polymerase delta subunit 2</fullName>
    </recommendedName>
</protein>
<keyword evidence="4" id="KW-0539">Nucleus</keyword>
<evidence type="ECO:0008006" key="10">
    <source>
        <dbReference type="Google" id="ProtNLM"/>
    </source>
</evidence>
<evidence type="ECO:0000256" key="2">
    <source>
        <dbReference type="ARBA" id="ARBA00006035"/>
    </source>
</evidence>
<dbReference type="EMBL" id="VYZN01000013">
    <property type="protein sequence ID" value="KAE9540922.1"/>
    <property type="molecule type" value="Genomic_DNA"/>
</dbReference>
<keyword evidence="9" id="KW-1185">Reference proteome</keyword>
<evidence type="ECO:0000256" key="3">
    <source>
        <dbReference type="ARBA" id="ARBA00022705"/>
    </source>
</evidence>
<dbReference type="InterPro" id="IPR041863">
    <property type="entry name" value="PolD2_C"/>
</dbReference>
<dbReference type="CDD" id="cd07387">
    <property type="entry name" value="MPP_PolD2_C"/>
    <property type="match status" value="1"/>
</dbReference>
<dbReference type="OrthoDB" id="3763at2759"/>
<keyword evidence="3" id="KW-0235">DNA replication</keyword>
<accession>A0A6G0TXB2</accession>
<evidence type="ECO:0000256" key="1">
    <source>
        <dbReference type="ARBA" id="ARBA00004123"/>
    </source>
</evidence>
<feature type="domain" description="DNA polymerase delta subunit OB-fold" evidence="7">
    <location>
        <begin position="92"/>
        <end position="226"/>
    </location>
</feature>
<dbReference type="GO" id="GO:0043625">
    <property type="term" value="C:delta DNA polymerase complex"/>
    <property type="evidence" value="ECO:0007669"/>
    <property type="project" value="TreeGrafter"/>
</dbReference>
<dbReference type="GO" id="GO:0003677">
    <property type="term" value="F:DNA binding"/>
    <property type="evidence" value="ECO:0007669"/>
    <property type="project" value="InterPro"/>
</dbReference>
<evidence type="ECO:0000259" key="7">
    <source>
        <dbReference type="Pfam" id="PF18018"/>
    </source>
</evidence>
<dbReference type="InterPro" id="IPR024826">
    <property type="entry name" value="DNA_pol_delta/II_ssu"/>
</dbReference>
<dbReference type="Proteomes" id="UP000475862">
    <property type="component" value="Unassembled WGS sequence"/>
</dbReference>
<comment type="similarity">
    <text evidence="2">Belongs to the DNA polymerase delta/II small subunit family.</text>
</comment>
<reference evidence="8 9" key="1">
    <citation type="submission" date="2019-08" db="EMBL/GenBank/DDBJ databases">
        <title>The genome of the soybean aphid Biotype 1, its phylome, world population structure and adaptation to the North American continent.</title>
        <authorList>
            <person name="Giordano R."/>
            <person name="Donthu R.K."/>
            <person name="Hernandez A.G."/>
            <person name="Wright C.L."/>
            <person name="Zimin A.V."/>
        </authorList>
    </citation>
    <scope>NUCLEOTIDE SEQUENCE [LARGE SCALE GENOMIC DNA]</scope>
    <source>
        <tissue evidence="8">Whole aphids</tissue>
    </source>
</reference>